<dbReference type="InParanoid" id="G0NKQ8"/>
<keyword evidence="2" id="KW-1185">Reference proteome</keyword>
<accession>G0NKQ8</accession>
<protein>
    <submittedName>
        <fullName evidence="1">Uncharacterized protein</fullName>
    </submittedName>
</protein>
<name>G0NKQ8_CAEBE</name>
<gene>
    <name evidence="1" type="ORF">CAEBREN_13040</name>
</gene>
<sequence length="10" mass="1164">MPHNALQKII</sequence>
<reference evidence="2" key="1">
    <citation type="submission" date="2011-07" db="EMBL/GenBank/DDBJ databases">
        <authorList>
            <consortium name="Caenorhabditis brenneri Sequencing and Analysis Consortium"/>
            <person name="Wilson R.K."/>
        </authorList>
    </citation>
    <scope>NUCLEOTIDE SEQUENCE [LARGE SCALE GENOMIC DNA]</scope>
    <source>
        <strain evidence="2">PB2801</strain>
    </source>
</reference>
<evidence type="ECO:0000313" key="2">
    <source>
        <dbReference type="Proteomes" id="UP000008068"/>
    </source>
</evidence>
<organism evidence="2">
    <name type="scientific">Caenorhabditis brenneri</name>
    <name type="common">Nematode worm</name>
    <dbReference type="NCBI Taxonomy" id="135651"/>
    <lineage>
        <taxon>Eukaryota</taxon>
        <taxon>Metazoa</taxon>
        <taxon>Ecdysozoa</taxon>
        <taxon>Nematoda</taxon>
        <taxon>Chromadorea</taxon>
        <taxon>Rhabditida</taxon>
        <taxon>Rhabditina</taxon>
        <taxon>Rhabditomorpha</taxon>
        <taxon>Rhabditoidea</taxon>
        <taxon>Rhabditidae</taxon>
        <taxon>Peloderinae</taxon>
        <taxon>Caenorhabditis</taxon>
    </lineage>
</organism>
<dbReference type="EMBL" id="GL379901">
    <property type="protein sequence ID" value="EGT33032.1"/>
    <property type="molecule type" value="Genomic_DNA"/>
</dbReference>
<evidence type="ECO:0000313" key="1">
    <source>
        <dbReference type="EMBL" id="EGT33032.1"/>
    </source>
</evidence>
<dbReference type="Proteomes" id="UP000008068">
    <property type="component" value="Unassembled WGS sequence"/>
</dbReference>
<proteinExistence type="predicted"/>